<sequence>MLWTSSNGVAMRLAYPGQPTLAIVALLSAMLMADAVPTNVAGQIAEQVPAFEIPNFDYQTLATGNTPNDVLTALKKDGIISFTNVPSYAQVRQSYLDSAAACTVSAQEVNAEFLLHKTLTDGTNRYTISTPSGQDADATATTTDAACPGYKTHYDQFSSLLELVVLNVATTLDATNFTTTDGYGQTISSRKLMTDAMRLDHFHAYETPSLHERRLSDTNPSTSSKDDFSLELHEDDGMFIVFATPSFYKVSKDGGNSTFEPVSASGEDHSESGLIIQRRDGQRARPILKPDQVTLMVGTGYNRWVGTSEQLPAVMHAVRMPEVETTATQRLLRAWFGKMTLLPSYQRMLKQMDFDVHANTTAQYVQQGHESDHQLLGCAPGRHLAASADAECSYKECTVKAGAAAPSEGCSVVCNRNHPTDPAACSKSCSCTTSTHSAKSCWMLCVKDLDTCAVSKQKCSGQTRRMEETPSPLDTTQDTTAPSTPAPAPSPPRKANVYSRLYDPKSYTGVYKKRFEADCNDLTERVVHDLSNAMRTNLNYDVNRPKQRTTSLRNISSSNSTPVAPPAPALVERPTSAPPVQEKLQGDPNDPHTLLKAVFHYYCRFGRTGPKGLGEKTLDNSNFVKLCRDCPELLNSSFGKTDVDLIFVKAKKKGERRINYARFLDALGMIAIQKYGDMPLEASVPKLLEAHLAHLPCLLEFTDGKTVQAVWQKRAEHNEPVAAETPAVEEVASPPSPTARLFNTSEPYVAPDSTIDAEIDQTA</sequence>
<feature type="compositionally biased region" description="Polar residues" evidence="2">
    <location>
        <begin position="548"/>
        <end position="562"/>
    </location>
</feature>
<dbReference type="PANTHER" id="PTHR40855:SF1">
    <property type="entry name" value="CLAVAMINATE SYNTHASE-LIKE PROTEIN"/>
    <property type="match status" value="1"/>
</dbReference>
<dbReference type="GO" id="GO:0046785">
    <property type="term" value="P:microtubule polymerization"/>
    <property type="evidence" value="ECO:0007669"/>
    <property type="project" value="InterPro"/>
</dbReference>
<feature type="region of interest" description="Disordered" evidence="2">
    <location>
        <begin position="541"/>
        <end position="589"/>
    </location>
</feature>
<feature type="chain" id="PRO_5042218183" evidence="3">
    <location>
        <begin position="36"/>
        <end position="763"/>
    </location>
</feature>
<dbReference type="SUPFAM" id="SSF47473">
    <property type="entry name" value="EF-hand"/>
    <property type="match status" value="1"/>
</dbReference>
<evidence type="ECO:0000313" key="5">
    <source>
        <dbReference type="Proteomes" id="UP001259832"/>
    </source>
</evidence>
<dbReference type="FunFam" id="1.10.238.10:FF:000381">
    <property type="entry name" value="Dead deah box rna helicase"/>
    <property type="match status" value="1"/>
</dbReference>
<comment type="caution">
    <text evidence="4">The sequence shown here is derived from an EMBL/GenBank/DDBJ whole genome shotgun (WGS) entry which is preliminary data.</text>
</comment>
<dbReference type="GO" id="GO:0015631">
    <property type="term" value="F:tubulin binding"/>
    <property type="evidence" value="ECO:0007669"/>
    <property type="project" value="InterPro"/>
</dbReference>
<dbReference type="PANTHER" id="PTHR40855">
    <property type="entry name" value="DIOX_N DOMAIN-CONTAINING PROTEIN"/>
    <property type="match status" value="1"/>
</dbReference>
<keyword evidence="3" id="KW-0732">Signal</keyword>
<name>A0AAD9GZL7_9STRA</name>
<feature type="signal peptide" evidence="3">
    <location>
        <begin position="1"/>
        <end position="35"/>
    </location>
</feature>
<gene>
    <name evidence="4" type="ORF">P3T76_001571</name>
</gene>
<comment type="similarity">
    <text evidence="1">Belongs to the TPPP family.</text>
</comment>
<feature type="region of interest" description="Disordered" evidence="2">
    <location>
        <begin position="461"/>
        <end position="499"/>
    </location>
</feature>
<dbReference type="EMBL" id="JASMQC010000002">
    <property type="protein sequence ID" value="KAK1947561.1"/>
    <property type="molecule type" value="Genomic_DNA"/>
</dbReference>
<dbReference type="Pfam" id="PF05517">
    <property type="entry name" value="p25-alpha"/>
    <property type="match status" value="1"/>
</dbReference>
<feature type="compositionally biased region" description="Low complexity" evidence="2">
    <location>
        <begin position="721"/>
        <end position="733"/>
    </location>
</feature>
<dbReference type="Gene3D" id="1.10.238.10">
    <property type="entry name" value="EF-hand"/>
    <property type="match status" value="1"/>
</dbReference>
<organism evidence="4 5">
    <name type="scientific">Phytophthora citrophthora</name>
    <dbReference type="NCBI Taxonomy" id="4793"/>
    <lineage>
        <taxon>Eukaryota</taxon>
        <taxon>Sar</taxon>
        <taxon>Stramenopiles</taxon>
        <taxon>Oomycota</taxon>
        <taxon>Peronosporomycetes</taxon>
        <taxon>Peronosporales</taxon>
        <taxon>Peronosporaceae</taxon>
        <taxon>Phytophthora</taxon>
    </lineage>
</organism>
<accession>A0AAD9GZL7</accession>
<protein>
    <submittedName>
        <fullName evidence="4">Tubulin polymerization-promoting protein family member 2</fullName>
    </submittedName>
</protein>
<evidence type="ECO:0000256" key="3">
    <source>
        <dbReference type="SAM" id="SignalP"/>
    </source>
</evidence>
<evidence type="ECO:0000313" key="4">
    <source>
        <dbReference type="EMBL" id="KAK1947561.1"/>
    </source>
</evidence>
<reference evidence="4" key="1">
    <citation type="submission" date="2023-08" db="EMBL/GenBank/DDBJ databases">
        <title>Reference Genome Resource for the Citrus Pathogen Phytophthora citrophthora.</title>
        <authorList>
            <person name="Moller H."/>
            <person name="Coetzee B."/>
            <person name="Rose L.J."/>
            <person name="Van Niekerk J.M."/>
        </authorList>
    </citation>
    <scope>NUCLEOTIDE SEQUENCE</scope>
    <source>
        <strain evidence="4">STE-U-9442</strain>
    </source>
</reference>
<evidence type="ECO:0000256" key="1">
    <source>
        <dbReference type="ARBA" id="ARBA00010994"/>
    </source>
</evidence>
<dbReference type="InterPro" id="IPR008907">
    <property type="entry name" value="TPP/p25"/>
</dbReference>
<dbReference type="AlphaFoldDB" id="A0AAD9GZL7"/>
<dbReference type="InterPro" id="IPR011992">
    <property type="entry name" value="EF-hand-dom_pair"/>
</dbReference>
<keyword evidence="5" id="KW-1185">Reference proteome</keyword>
<feature type="region of interest" description="Disordered" evidence="2">
    <location>
        <begin position="721"/>
        <end position="747"/>
    </location>
</feature>
<evidence type="ECO:0000256" key="2">
    <source>
        <dbReference type="SAM" id="MobiDB-lite"/>
    </source>
</evidence>
<proteinExistence type="inferred from homology"/>
<dbReference type="Proteomes" id="UP001259832">
    <property type="component" value="Unassembled WGS sequence"/>
</dbReference>